<accession>A0A9P5YWF1</accession>
<sequence length="429" mass="47842">MSQPLGALSLGIYALIIEQVATNWCLKSALKALSLTHRSFVPLCQKYIFSSITIPCSSPKVDTFPDILQASPHLFDNVKSFTYDLDDTDPPAPVKARRNDNTVQLLERLQGLDALTISTPEPYEVRWNLIDARITDALLRLIHSLSLRSLHLERIRNFPKNALLQLSNSPNIKSISVSAVGIEDTAGALAPLTTIWPQLSKVSAYPRSAEAVSALVAGISPSNPSVAQFPHLREIFTEWEDDKDMNASHQLIGSASQLDDLFCSLSKNSMATFEGLAASILKGSSQTLRVVKLYTTEPDEDVDEPFLKSIPELQQLAGGKMKVLERIDMNFNLFLGDSDYSPKNLWKSISAQSKSLDDIFADRNAFPALRSISIYFIVSIFDDSGYENFTLVRQFHAVSKLIREKLFRNLDGIPTINLSFRLEMEWTDE</sequence>
<protein>
    <submittedName>
        <fullName evidence="1">Uncharacterized protein</fullName>
    </submittedName>
</protein>
<evidence type="ECO:0000313" key="1">
    <source>
        <dbReference type="EMBL" id="KAF9475145.1"/>
    </source>
</evidence>
<reference evidence="1" key="1">
    <citation type="submission" date="2020-11" db="EMBL/GenBank/DDBJ databases">
        <authorList>
            <consortium name="DOE Joint Genome Institute"/>
            <person name="Ahrendt S."/>
            <person name="Riley R."/>
            <person name="Andreopoulos W."/>
            <person name="Labutti K."/>
            <person name="Pangilinan J."/>
            <person name="Ruiz-Duenas F.J."/>
            <person name="Barrasa J.M."/>
            <person name="Sanchez-Garcia M."/>
            <person name="Camarero S."/>
            <person name="Miyauchi S."/>
            <person name="Serrano A."/>
            <person name="Linde D."/>
            <person name="Babiker R."/>
            <person name="Drula E."/>
            <person name="Ayuso-Fernandez I."/>
            <person name="Pacheco R."/>
            <person name="Padilla G."/>
            <person name="Ferreira P."/>
            <person name="Barriuso J."/>
            <person name="Kellner H."/>
            <person name="Castanera R."/>
            <person name="Alfaro M."/>
            <person name="Ramirez L."/>
            <person name="Pisabarro A.G."/>
            <person name="Kuo A."/>
            <person name="Tritt A."/>
            <person name="Lipzen A."/>
            <person name="He G."/>
            <person name="Yan M."/>
            <person name="Ng V."/>
            <person name="Cullen D."/>
            <person name="Martin F."/>
            <person name="Rosso M.-N."/>
            <person name="Henrissat B."/>
            <person name="Hibbett D."/>
            <person name="Martinez A.T."/>
            <person name="Grigoriev I.V."/>
        </authorList>
    </citation>
    <scope>NUCLEOTIDE SEQUENCE</scope>
    <source>
        <strain evidence="1">CIRM-BRFM 674</strain>
    </source>
</reference>
<proteinExistence type="predicted"/>
<organism evidence="1 2">
    <name type="scientific">Pholiota conissans</name>
    <dbReference type="NCBI Taxonomy" id="109636"/>
    <lineage>
        <taxon>Eukaryota</taxon>
        <taxon>Fungi</taxon>
        <taxon>Dikarya</taxon>
        <taxon>Basidiomycota</taxon>
        <taxon>Agaricomycotina</taxon>
        <taxon>Agaricomycetes</taxon>
        <taxon>Agaricomycetidae</taxon>
        <taxon>Agaricales</taxon>
        <taxon>Agaricineae</taxon>
        <taxon>Strophariaceae</taxon>
        <taxon>Pholiota</taxon>
    </lineage>
</organism>
<gene>
    <name evidence="1" type="ORF">BDN70DRAFT_884041</name>
</gene>
<dbReference type="Gene3D" id="3.80.10.10">
    <property type="entry name" value="Ribonuclease Inhibitor"/>
    <property type="match status" value="1"/>
</dbReference>
<dbReference type="Proteomes" id="UP000807469">
    <property type="component" value="Unassembled WGS sequence"/>
</dbReference>
<keyword evidence="2" id="KW-1185">Reference proteome</keyword>
<name>A0A9P5YWF1_9AGAR</name>
<comment type="caution">
    <text evidence="1">The sequence shown here is derived from an EMBL/GenBank/DDBJ whole genome shotgun (WGS) entry which is preliminary data.</text>
</comment>
<evidence type="ECO:0000313" key="2">
    <source>
        <dbReference type="Proteomes" id="UP000807469"/>
    </source>
</evidence>
<dbReference type="OrthoDB" id="3097458at2759"/>
<dbReference type="AlphaFoldDB" id="A0A9P5YWF1"/>
<dbReference type="InterPro" id="IPR032675">
    <property type="entry name" value="LRR_dom_sf"/>
</dbReference>
<dbReference type="EMBL" id="MU155345">
    <property type="protein sequence ID" value="KAF9475145.1"/>
    <property type="molecule type" value="Genomic_DNA"/>
</dbReference>